<dbReference type="InterPro" id="IPR012854">
    <property type="entry name" value="Cu_amine_oxidase-like_N"/>
</dbReference>
<feature type="domain" description="Copper amine oxidase-like N-terminal" evidence="1">
    <location>
        <begin position="379"/>
        <end position="484"/>
    </location>
</feature>
<dbReference type="SUPFAM" id="SSF55383">
    <property type="entry name" value="Copper amine oxidase, domain N"/>
    <property type="match status" value="1"/>
</dbReference>
<dbReference type="AlphaFoldDB" id="A0A841T1X1"/>
<evidence type="ECO:0000313" key="2">
    <source>
        <dbReference type="EMBL" id="MBB6636070.1"/>
    </source>
</evidence>
<dbReference type="InterPro" id="IPR036582">
    <property type="entry name" value="Mao_N_sf"/>
</dbReference>
<name>A0A841T1X1_9BACL</name>
<keyword evidence="3" id="KW-1185">Reference proteome</keyword>
<organism evidence="2 3">
    <name type="scientific">Cohnella thailandensis</name>
    <dbReference type="NCBI Taxonomy" id="557557"/>
    <lineage>
        <taxon>Bacteria</taxon>
        <taxon>Bacillati</taxon>
        <taxon>Bacillota</taxon>
        <taxon>Bacilli</taxon>
        <taxon>Bacillales</taxon>
        <taxon>Paenibacillaceae</taxon>
        <taxon>Cohnella</taxon>
    </lineage>
</organism>
<protein>
    <submittedName>
        <fullName evidence="2">Copper amine oxidase N-terminal domain-containing protein</fullName>
    </submittedName>
</protein>
<reference evidence="2 3" key="1">
    <citation type="submission" date="2020-08" db="EMBL/GenBank/DDBJ databases">
        <title>Cohnella phylogeny.</title>
        <authorList>
            <person name="Dunlap C."/>
        </authorList>
    </citation>
    <scope>NUCLEOTIDE SEQUENCE [LARGE SCALE GENOMIC DNA]</scope>
    <source>
        <strain evidence="2 3">DSM 25241</strain>
    </source>
</reference>
<dbReference type="Proteomes" id="UP000535838">
    <property type="component" value="Unassembled WGS sequence"/>
</dbReference>
<dbReference type="EMBL" id="JACJVQ010000017">
    <property type="protein sequence ID" value="MBB6636070.1"/>
    <property type="molecule type" value="Genomic_DNA"/>
</dbReference>
<dbReference type="Gene3D" id="3.30.457.10">
    <property type="entry name" value="Copper amine oxidase-like, N-terminal domain"/>
    <property type="match status" value="1"/>
</dbReference>
<dbReference type="Pfam" id="PF07833">
    <property type="entry name" value="Cu_amine_oxidN1"/>
    <property type="match status" value="1"/>
</dbReference>
<proteinExistence type="predicted"/>
<gene>
    <name evidence="2" type="ORF">H7B67_18270</name>
</gene>
<evidence type="ECO:0000259" key="1">
    <source>
        <dbReference type="Pfam" id="PF07833"/>
    </source>
</evidence>
<evidence type="ECO:0000313" key="3">
    <source>
        <dbReference type="Proteomes" id="UP000535838"/>
    </source>
</evidence>
<sequence length="495" mass="56175">MTTIEQSAPRAGRGKSLKRRSRRMVGWFLLFALLAAGAVVSLTVILDPLQFYHKVTLYTARFSTEERYQNPGLAKNWDYDTIIIGTSMTENFLPSVVGKELGGTVMKLSIEGSTADEHNKMAKVALRTGKVKKVLWGLDYFSLKANSYDNSSKFPAYMYDDKLWNDYPYLFNYSVFEQFITSIKAKMDGYGQQNLEYMYNWNRSVTFGKDRVAKNYATANEGEAYFGINEESLDVVKKSFNDNILSLVKENPDVEFYIYYPPYSVLRQVVWYNTNPARFENQVEMRKWMYEQFSQYPNVKLYDFQAAGEWTYDLDLYKDLSHHKQDVNTWIAEAIGRDDPAYRVTDANIDELNDRIERDAETAILNKNNDVVNVSVTLDGESLVFTNRVLAEGENGNELFVPAKQAAAAVGAELSWDQPTKTLALRKDGQELRMIVDSAVATVNGGEKVDMAFAPKLVGGTALVPVGFVFEQMGWKVAVTQADEKTTEIAITKIE</sequence>
<dbReference type="RefSeq" id="WP_185121308.1">
    <property type="nucleotide sequence ID" value="NZ_JACJVQ010000017.1"/>
</dbReference>
<accession>A0A841T1X1</accession>
<comment type="caution">
    <text evidence="2">The sequence shown here is derived from an EMBL/GenBank/DDBJ whole genome shotgun (WGS) entry which is preliminary data.</text>
</comment>